<organism evidence="2 3">
    <name type="scientific">Gambusia affinis</name>
    <name type="common">Western mosquitofish</name>
    <name type="synonym">Heterandria affinis</name>
    <dbReference type="NCBI Taxonomy" id="33528"/>
    <lineage>
        <taxon>Eukaryota</taxon>
        <taxon>Metazoa</taxon>
        <taxon>Chordata</taxon>
        <taxon>Craniata</taxon>
        <taxon>Vertebrata</taxon>
        <taxon>Euteleostomi</taxon>
        <taxon>Actinopterygii</taxon>
        <taxon>Neopterygii</taxon>
        <taxon>Teleostei</taxon>
        <taxon>Neoteleostei</taxon>
        <taxon>Acanthomorphata</taxon>
        <taxon>Ovalentaria</taxon>
        <taxon>Atherinomorphae</taxon>
        <taxon>Cyprinodontiformes</taxon>
        <taxon>Poeciliidae</taxon>
        <taxon>Poeciliinae</taxon>
        <taxon>Gambusia</taxon>
    </lineage>
</organism>
<dbReference type="Proteomes" id="UP000250572">
    <property type="component" value="Unassembled WGS sequence"/>
</dbReference>
<keyword evidence="3" id="KW-1185">Reference proteome</keyword>
<gene>
    <name evidence="2" type="ORF">CCH79_00013333</name>
</gene>
<evidence type="ECO:0000313" key="2">
    <source>
        <dbReference type="EMBL" id="PWA32125.1"/>
    </source>
</evidence>
<feature type="coiled-coil region" evidence="1">
    <location>
        <begin position="147"/>
        <end position="196"/>
    </location>
</feature>
<dbReference type="AlphaFoldDB" id="A0A315WAQ9"/>
<feature type="coiled-coil region" evidence="1">
    <location>
        <begin position="36"/>
        <end position="98"/>
    </location>
</feature>
<evidence type="ECO:0000313" key="3">
    <source>
        <dbReference type="Proteomes" id="UP000250572"/>
    </source>
</evidence>
<keyword evidence="1" id="KW-0175">Coiled coil</keyword>
<reference evidence="2 3" key="1">
    <citation type="journal article" date="2018" name="G3 (Bethesda)">
        <title>A High-Quality Reference Genome for the Invasive Mosquitofish Gambusia affinis Using a Chicago Library.</title>
        <authorList>
            <person name="Hoffberg S.L."/>
            <person name="Troendle N.J."/>
            <person name="Glenn T.C."/>
            <person name="Mahmud O."/>
            <person name="Louha S."/>
            <person name="Chalopin D."/>
            <person name="Bennetzen J.L."/>
            <person name="Mauricio R."/>
        </authorList>
    </citation>
    <scope>NUCLEOTIDE SEQUENCE [LARGE SCALE GENOMIC DNA]</scope>
    <source>
        <strain evidence="2">NE01/NJP1002.9</strain>
        <tissue evidence="2">Muscle</tissue>
    </source>
</reference>
<sequence length="437" mass="49506">MSEFPDNKGFQESCEFSLTKAVEDVSQYSHSQTETLREKQKTLKTLQAALADIEKKSPHAEQQLRSKLREICLLEGEMAHLERQRALLQDRCASINKENVKLHMLLQDEEEHARSTLEEFSVYRNKMKGHKDAVLQAVSQTEAHRELKENRMLVLNLRQEKEQLKEDLQNPNGITLQTAKEETDALKREISESKKAVAEGREQLKKEFEIHAKLKRDIEIQNRRFEAIVKRLRCQLSRAQAVHRQTLGEIFHLQRQLTEFKGQQHSSQGGGSTLHFCSTKWLDGCEVTVPLSLGPGAKTEELVKTVDETGRGAEHELQGHSEMKRTIPPFNGWPDSPWICIVDAALPWASSQTTLNIFSEQPPRFEVAVGVKEGILGSIVPGVVHSYNKDRGKGGLDNRKPHGNLPGEVCPDMATWEETPGADPEPWEGPTYAYDLI</sequence>
<comment type="caution">
    <text evidence="2">The sequence shown here is derived from an EMBL/GenBank/DDBJ whole genome shotgun (WGS) entry which is preliminary data.</text>
</comment>
<evidence type="ECO:0000256" key="1">
    <source>
        <dbReference type="SAM" id="Coils"/>
    </source>
</evidence>
<proteinExistence type="predicted"/>
<protein>
    <submittedName>
        <fullName evidence="2">Uncharacterized protein</fullName>
    </submittedName>
</protein>
<accession>A0A315WAQ9</accession>
<name>A0A315WAQ9_GAMAF</name>
<dbReference type="EMBL" id="NHOQ01000204">
    <property type="protein sequence ID" value="PWA32125.1"/>
    <property type="molecule type" value="Genomic_DNA"/>
</dbReference>